<organism evidence="2 3">
    <name type="scientific">Schinkia azotoformans LMG 9581</name>
    <dbReference type="NCBI Taxonomy" id="1131731"/>
    <lineage>
        <taxon>Bacteria</taxon>
        <taxon>Bacillati</taxon>
        <taxon>Bacillota</taxon>
        <taxon>Bacilli</taxon>
        <taxon>Bacillales</taxon>
        <taxon>Bacillaceae</taxon>
        <taxon>Calidifontibacillus/Schinkia group</taxon>
        <taxon>Schinkia</taxon>
    </lineage>
</organism>
<comment type="caution">
    <text evidence="2">The sequence shown here is derived from an EMBL/GenBank/DDBJ whole genome shotgun (WGS) entry which is preliminary data.</text>
</comment>
<evidence type="ECO:0000313" key="2">
    <source>
        <dbReference type="EMBL" id="EKN67080.1"/>
    </source>
</evidence>
<dbReference type="Proteomes" id="UP000006315">
    <property type="component" value="Unassembled WGS sequence"/>
</dbReference>
<keyword evidence="3" id="KW-1185">Reference proteome</keyword>
<feature type="transmembrane region" description="Helical" evidence="1">
    <location>
        <begin position="72"/>
        <end position="90"/>
    </location>
</feature>
<dbReference type="EMBL" id="AJLR01000058">
    <property type="protein sequence ID" value="EKN67080.1"/>
    <property type="molecule type" value="Genomic_DNA"/>
</dbReference>
<evidence type="ECO:0000313" key="3">
    <source>
        <dbReference type="Proteomes" id="UP000006315"/>
    </source>
</evidence>
<dbReference type="AlphaFoldDB" id="K6C7I8"/>
<evidence type="ECO:0000256" key="1">
    <source>
        <dbReference type="SAM" id="Phobius"/>
    </source>
</evidence>
<reference evidence="2 3" key="1">
    <citation type="journal article" date="2012" name="Front. Microbiol.">
        <title>Redundancy and modularity in membrane-associated dissimilatory nitrate reduction in Bacillus.</title>
        <authorList>
            <person name="Heylen K."/>
            <person name="Keltjens J."/>
        </authorList>
    </citation>
    <scope>NUCLEOTIDE SEQUENCE [LARGE SCALE GENOMIC DNA]</scope>
    <source>
        <strain evidence="2 3">LMG 9581</strain>
    </source>
</reference>
<keyword evidence="1" id="KW-0812">Transmembrane</keyword>
<sequence>MKNIFITSNLTILYLNLALFVLFTINSLFNLLTNNKMTKKLLIVYSVIQILVIILFIINFSAIFTVLDIKSYVFWLFVFAVVLFLLINLIRTIKKNKA</sequence>
<keyword evidence="1" id="KW-1133">Transmembrane helix</keyword>
<proteinExistence type="predicted"/>
<gene>
    <name evidence="2" type="ORF">BAZO_10473</name>
</gene>
<feature type="transmembrane region" description="Helical" evidence="1">
    <location>
        <begin position="41"/>
        <end position="66"/>
    </location>
</feature>
<protein>
    <submittedName>
        <fullName evidence="2">Uncharacterized protein</fullName>
    </submittedName>
</protein>
<feature type="transmembrane region" description="Helical" evidence="1">
    <location>
        <begin position="12"/>
        <end position="29"/>
    </location>
</feature>
<keyword evidence="1" id="KW-0472">Membrane</keyword>
<name>K6C7I8_SCHAZ</name>
<accession>K6C7I8</accession>